<reference evidence="2 3" key="1">
    <citation type="submission" date="2014-04" db="EMBL/GenBank/DDBJ databases">
        <title>Evolutionary Origins and Diversification of the Mycorrhizal Mutualists.</title>
        <authorList>
            <consortium name="DOE Joint Genome Institute"/>
            <consortium name="Mycorrhizal Genomics Consortium"/>
            <person name="Kohler A."/>
            <person name="Kuo A."/>
            <person name="Nagy L.G."/>
            <person name="Floudas D."/>
            <person name="Copeland A."/>
            <person name="Barry K.W."/>
            <person name="Cichocki N."/>
            <person name="Veneault-Fourrey C."/>
            <person name="LaButti K."/>
            <person name="Lindquist E.A."/>
            <person name="Lipzen A."/>
            <person name="Lundell T."/>
            <person name="Morin E."/>
            <person name="Murat C."/>
            <person name="Riley R."/>
            <person name="Ohm R."/>
            <person name="Sun H."/>
            <person name="Tunlid A."/>
            <person name="Henrissat B."/>
            <person name="Grigoriev I.V."/>
            <person name="Hibbett D.S."/>
            <person name="Martin F."/>
        </authorList>
    </citation>
    <scope>NUCLEOTIDE SEQUENCE [LARGE SCALE GENOMIC DNA]</scope>
    <source>
        <strain evidence="2 3">MD-312</strain>
    </source>
</reference>
<evidence type="ECO:0000256" key="1">
    <source>
        <dbReference type="SAM" id="MobiDB-lite"/>
    </source>
</evidence>
<dbReference type="EMBL" id="KN839877">
    <property type="protein sequence ID" value="KIJ60033.1"/>
    <property type="molecule type" value="Genomic_DNA"/>
</dbReference>
<feature type="compositionally biased region" description="Low complexity" evidence="1">
    <location>
        <begin position="1"/>
        <end position="19"/>
    </location>
</feature>
<name>A0A0C9W250_9AGAM</name>
<keyword evidence="3" id="KW-1185">Reference proteome</keyword>
<protein>
    <submittedName>
        <fullName evidence="2">Uncharacterized protein</fullName>
    </submittedName>
</protein>
<organism evidence="2 3">
    <name type="scientific">Hydnomerulius pinastri MD-312</name>
    <dbReference type="NCBI Taxonomy" id="994086"/>
    <lineage>
        <taxon>Eukaryota</taxon>
        <taxon>Fungi</taxon>
        <taxon>Dikarya</taxon>
        <taxon>Basidiomycota</taxon>
        <taxon>Agaricomycotina</taxon>
        <taxon>Agaricomycetes</taxon>
        <taxon>Agaricomycetidae</taxon>
        <taxon>Boletales</taxon>
        <taxon>Boletales incertae sedis</taxon>
        <taxon>Leucogyrophana</taxon>
    </lineage>
</organism>
<evidence type="ECO:0000313" key="2">
    <source>
        <dbReference type="EMBL" id="KIJ60033.1"/>
    </source>
</evidence>
<dbReference type="Proteomes" id="UP000053820">
    <property type="component" value="Unassembled WGS sequence"/>
</dbReference>
<dbReference type="OrthoDB" id="2684858at2759"/>
<evidence type="ECO:0000313" key="3">
    <source>
        <dbReference type="Proteomes" id="UP000053820"/>
    </source>
</evidence>
<feature type="region of interest" description="Disordered" evidence="1">
    <location>
        <begin position="1"/>
        <end position="42"/>
    </location>
</feature>
<proteinExistence type="predicted"/>
<dbReference type="HOGENOM" id="CLU_2038376_0_0_1"/>
<sequence>MPSRPSSSPQPQHQPFQSPVDTTLFGARPDPSVLSGFHPPSASALDAQTRKLAATLSKKALSGKPRGQPRTRFNGFAHMSDCIYLDSVSTADGITMNVGGYQNAGSVITKMPMPPIQHQEA</sequence>
<dbReference type="AlphaFoldDB" id="A0A0C9W250"/>
<accession>A0A0C9W250</accession>
<gene>
    <name evidence="2" type="ORF">HYDPIDRAFT_117715</name>
</gene>